<evidence type="ECO:0008006" key="5">
    <source>
        <dbReference type="Google" id="ProtNLM"/>
    </source>
</evidence>
<evidence type="ECO:0000313" key="3">
    <source>
        <dbReference type="EMBL" id="ARQ11052.1"/>
    </source>
</evidence>
<feature type="compositionally biased region" description="Basic and acidic residues" evidence="1">
    <location>
        <begin position="95"/>
        <end position="122"/>
    </location>
</feature>
<gene>
    <name evidence="3" type="ORF">NXC12_CH03059</name>
</gene>
<feature type="region of interest" description="Disordered" evidence="1">
    <location>
        <begin position="79"/>
        <end position="295"/>
    </location>
</feature>
<dbReference type="AlphaFoldDB" id="A0AAN1EKU1"/>
<feature type="compositionally biased region" description="Pro residues" evidence="1">
    <location>
        <begin position="180"/>
        <end position="191"/>
    </location>
</feature>
<evidence type="ECO:0000256" key="1">
    <source>
        <dbReference type="SAM" id="MobiDB-lite"/>
    </source>
</evidence>
<keyword evidence="2" id="KW-0472">Membrane</keyword>
<reference evidence="3 4" key="1">
    <citation type="submission" date="2017-04" db="EMBL/GenBank/DDBJ databases">
        <title>Complete genome sequences of Rhizobium genomic linages associated to common bean (phaseolus vulgaris).</title>
        <authorList>
            <person name="Santamaria R.I."/>
            <person name="Bustos P."/>
            <person name="Perez-Carrascal O."/>
            <person name="Martinez-Flores I."/>
            <person name="Juarez S."/>
            <person name="Lozano L."/>
            <person name="Miranda F."/>
            <person name="Vinuesa P."/>
            <person name="Martinez-Romero E."/>
            <person name="Cevallos M.A."/>
            <person name="Romero D."/>
            <person name="Davila G."/>
            <person name="Gonzalez V."/>
        </authorList>
    </citation>
    <scope>NUCLEOTIDE SEQUENCE [LARGE SCALE GENOMIC DNA]</scope>
    <source>
        <strain evidence="3 4">NXC12</strain>
    </source>
</reference>
<dbReference type="RefSeq" id="WP_244920027.1">
    <property type="nucleotide sequence ID" value="NZ_CP020906.1"/>
</dbReference>
<evidence type="ECO:0000313" key="4">
    <source>
        <dbReference type="Proteomes" id="UP000194159"/>
    </source>
</evidence>
<name>A0AAN1EKU1_RHIET</name>
<feature type="compositionally biased region" description="Pro residues" evidence="1">
    <location>
        <begin position="123"/>
        <end position="132"/>
    </location>
</feature>
<protein>
    <recommendedName>
        <fullName evidence="5">DUF930 domain-containing protein</fullName>
    </recommendedName>
</protein>
<feature type="transmembrane region" description="Helical" evidence="2">
    <location>
        <begin position="54"/>
        <end position="74"/>
    </location>
</feature>
<feature type="compositionally biased region" description="Polar residues" evidence="1">
    <location>
        <begin position="163"/>
        <end position="174"/>
    </location>
</feature>
<dbReference type="Proteomes" id="UP000194159">
    <property type="component" value="Chromosome"/>
</dbReference>
<dbReference type="Pfam" id="PF06059">
    <property type="entry name" value="DUF930"/>
    <property type="match status" value="1"/>
</dbReference>
<keyword evidence="2" id="KW-1133">Transmembrane helix</keyword>
<accession>A0AAN1EKU1</accession>
<feature type="compositionally biased region" description="Basic and acidic residues" evidence="1">
    <location>
        <begin position="134"/>
        <end position="144"/>
    </location>
</feature>
<proteinExistence type="predicted"/>
<keyword evidence="2" id="KW-0812">Transmembrane</keyword>
<organism evidence="3 4">
    <name type="scientific">Rhizobium etli</name>
    <dbReference type="NCBI Taxonomy" id="29449"/>
    <lineage>
        <taxon>Bacteria</taxon>
        <taxon>Pseudomonadati</taxon>
        <taxon>Pseudomonadota</taxon>
        <taxon>Alphaproteobacteria</taxon>
        <taxon>Hyphomicrobiales</taxon>
        <taxon>Rhizobiaceae</taxon>
        <taxon>Rhizobium/Agrobacterium group</taxon>
        <taxon>Rhizobium</taxon>
    </lineage>
</organism>
<feature type="compositionally biased region" description="Basic and acidic residues" evidence="1">
    <location>
        <begin position="79"/>
        <end position="88"/>
    </location>
</feature>
<feature type="compositionally biased region" description="Basic and acidic residues" evidence="1">
    <location>
        <begin position="245"/>
        <end position="263"/>
    </location>
</feature>
<sequence length="383" mass="41923">MAHRPADGFGAITSFLLLRLDAAGFKGHIAAVTDEVDLAETNHETAKRRPEIRWGIGVSVLLHVPVVALLIFGLPKIEPKPPEDESVKVELVPPPEEKKPEEKKAEEKPPKAKPPQETKKEPPPPPPPPPPARKAVEFQADGHKSLPATRPVFEFGDEDTGPAKSSTGSSSQGEPNAAHVPPPSAPTPTQPEPAEKLAPTAATSGNPVPKDVNLPEVAAVGIHPERDAPVAATAEEAQTNFETQRSSETKKSTQQEDEARREQLPQAKTLFSRSVTDDPVARTAMGNMSRGQRMDQLCRTELGQQLEHESPKYRGAGLPSYKFTNETVVEVRQRGRFVSGSGRWYRIQFRCEVNADATKVLAFFYKVGDLIPRSQYAEYNIRD</sequence>
<evidence type="ECO:0000256" key="2">
    <source>
        <dbReference type="SAM" id="Phobius"/>
    </source>
</evidence>
<dbReference type="InterPro" id="IPR009273">
    <property type="entry name" value="DUF930"/>
</dbReference>
<dbReference type="EMBL" id="CP020906">
    <property type="protein sequence ID" value="ARQ11052.1"/>
    <property type="molecule type" value="Genomic_DNA"/>
</dbReference>